<evidence type="ECO:0000313" key="3">
    <source>
        <dbReference type="Proteomes" id="UP000010482"/>
    </source>
</evidence>
<evidence type="ECO:0000259" key="1">
    <source>
        <dbReference type="Pfam" id="PF18929"/>
    </source>
</evidence>
<protein>
    <recommendedName>
        <fullName evidence="1">DUF5678 domain-containing protein</fullName>
    </recommendedName>
</protein>
<dbReference type="PROSITE" id="PS00141">
    <property type="entry name" value="ASP_PROTEASE"/>
    <property type="match status" value="1"/>
</dbReference>
<dbReference type="Pfam" id="PF18929">
    <property type="entry name" value="DUF5678"/>
    <property type="match status" value="1"/>
</dbReference>
<evidence type="ECO:0000313" key="2">
    <source>
        <dbReference type="EMBL" id="AFZ49799.1"/>
    </source>
</evidence>
<dbReference type="GO" id="GO:0004190">
    <property type="term" value="F:aspartic-type endopeptidase activity"/>
    <property type="evidence" value="ECO:0007669"/>
    <property type="project" value="InterPro"/>
</dbReference>
<keyword evidence="3" id="KW-1185">Reference proteome</keyword>
<name>K9YSE4_DACS8</name>
<dbReference type="HOGENOM" id="CLU_113642_0_0_3"/>
<reference evidence="2" key="1">
    <citation type="submission" date="2012-04" db="EMBL/GenBank/DDBJ databases">
        <title>Finished genome of Dactylococcopsis salina PCC 8305.</title>
        <authorList>
            <consortium name="US DOE Joint Genome Institute"/>
            <person name="Gugger M."/>
            <person name="Coursin T."/>
            <person name="Rippka R."/>
            <person name="Tandeau De Marsac N."/>
            <person name="Huntemann M."/>
            <person name="Wei C.-L."/>
            <person name="Han J."/>
            <person name="Detter J.C."/>
            <person name="Han C."/>
            <person name="Tapia R."/>
            <person name="Daligault H."/>
            <person name="Chen A."/>
            <person name="Krypides N."/>
            <person name="Mavromatis K."/>
            <person name="Markowitz V."/>
            <person name="Szeto E."/>
            <person name="Ivanova N."/>
            <person name="Ovchinnikova G."/>
            <person name="Pagani I."/>
            <person name="Pati A."/>
            <person name="Goodwin L."/>
            <person name="Peters L."/>
            <person name="Pitluck S."/>
            <person name="Woyke T."/>
            <person name="Kerfeld C."/>
        </authorList>
    </citation>
    <scope>NUCLEOTIDE SEQUENCE [LARGE SCALE GENOMIC DNA]</scope>
    <source>
        <strain evidence="2">PCC 8305</strain>
    </source>
</reference>
<proteinExistence type="predicted"/>
<gene>
    <name evidence="2" type="ORF">Dacsa_1094</name>
</gene>
<dbReference type="InterPro" id="IPR001969">
    <property type="entry name" value="Aspartic_peptidase_AS"/>
</dbReference>
<dbReference type="PATRIC" id="fig|13035.3.peg.1228"/>
<dbReference type="GO" id="GO:0006508">
    <property type="term" value="P:proteolysis"/>
    <property type="evidence" value="ECO:0007669"/>
    <property type="project" value="InterPro"/>
</dbReference>
<dbReference type="SUPFAM" id="SSF50630">
    <property type="entry name" value="Acid proteases"/>
    <property type="match status" value="1"/>
</dbReference>
<dbReference type="InterPro" id="IPR021109">
    <property type="entry name" value="Peptidase_aspartic_dom_sf"/>
</dbReference>
<dbReference type="OrthoDB" id="459104at2"/>
<organism evidence="2 3">
    <name type="scientific">Dactylococcopsis salina (strain PCC 8305)</name>
    <name type="common">Myxobactron salinum</name>
    <dbReference type="NCBI Taxonomy" id="13035"/>
    <lineage>
        <taxon>Bacteria</taxon>
        <taxon>Bacillati</taxon>
        <taxon>Cyanobacteriota</taxon>
        <taxon>Cyanophyceae</taxon>
        <taxon>Nodosilineales</taxon>
        <taxon>Cymatolegaceae</taxon>
        <taxon>Dactylococcopsis</taxon>
    </lineage>
</organism>
<dbReference type="eggNOG" id="ENOG502ZB4A">
    <property type="taxonomic scope" value="Bacteria"/>
</dbReference>
<accession>K9YSE4</accession>
<feature type="domain" description="DUF5678" evidence="1">
    <location>
        <begin position="23"/>
        <end position="68"/>
    </location>
</feature>
<dbReference type="EMBL" id="CP003944">
    <property type="protein sequence ID" value="AFZ49799.1"/>
    <property type="molecule type" value="Genomic_DNA"/>
</dbReference>
<dbReference type="InterPro" id="IPR043734">
    <property type="entry name" value="DUF5678"/>
</dbReference>
<dbReference type="Proteomes" id="UP000010482">
    <property type="component" value="Chromosome"/>
</dbReference>
<dbReference type="AlphaFoldDB" id="K9YSE4"/>
<sequence length="230" mass="25832">MNQSSQLSKDYAMLQWLNHHRSEVLELYKNQYIAYDETGVIANGENLQEVLALAKVARDDFSIYLVPPQRCSVQILPIYFRSVVRHQWQPNYQVILKHKEKEIKASLLVDSGAEISLISHKLGEDLGYTLADAESLLSAETIGGKVEYVLRNVEMIIDGYSLIVPTAWLQTPIESEQLLLERELFALISGSANSLELVLGFASLHPTYSTLNAHQLNCCLSQNQADAVDL</sequence>
<dbReference type="RefSeq" id="WP_015228808.1">
    <property type="nucleotide sequence ID" value="NC_019780.1"/>
</dbReference>
<dbReference type="KEGG" id="dsl:Dacsa_1094"/>